<feature type="region of interest" description="Disordered" evidence="1">
    <location>
        <begin position="25"/>
        <end position="71"/>
    </location>
</feature>
<gene>
    <name evidence="4" type="ORF">HNR12_003960</name>
</gene>
<reference evidence="4 5" key="1">
    <citation type="submission" date="2020-07" db="EMBL/GenBank/DDBJ databases">
        <title>Sequencing the genomes of 1000 actinobacteria strains.</title>
        <authorList>
            <person name="Klenk H.-P."/>
        </authorList>
    </citation>
    <scope>NUCLEOTIDE SEQUENCE [LARGE SCALE GENOMIC DNA]</scope>
    <source>
        <strain evidence="4 5">DSM 45927</strain>
    </source>
</reference>
<dbReference type="CDD" id="cd05379">
    <property type="entry name" value="CAP_bacterial"/>
    <property type="match status" value="1"/>
</dbReference>
<dbReference type="EMBL" id="JACCFO010000001">
    <property type="protein sequence ID" value="NYI97683.1"/>
    <property type="molecule type" value="Genomic_DNA"/>
</dbReference>
<feature type="domain" description="SCP" evidence="3">
    <location>
        <begin position="75"/>
        <end position="186"/>
    </location>
</feature>
<dbReference type="AlphaFoldDB" id="A0A853BR94"/>
<evidence type="ECO:0000313" key="5">
    <source>
        <dbReference type="Proteomes" id="UP000575985"/>
    </source>
</evidence>
<feature type="chain" id="PRO_5032712123" evidence="2">
    <location>
        <begin position="30"/>
        <end position="191"/>
    </location>
</feature>
<feature type="compositionally biased region" description="Basic and acidic residues" evidence="1">
    <location>
        <begin position="102"/>
        <end position="111"/>
    </location>
</feature>
<dbReference type="Pfam" id="PF00188">
    <property type="entry name" value="CAP"/>
    <property type="match status" value="1"/>
</dbReference>
<evidence type="ECO:0000256" key="1">
    <source>
        <dbReference type="SAM" id="MobiDB-lite"/>
    </source>
</evidence>
<feature type="compositionally biased region" description="Pro residues" evidence="1">
    <location>
        <begin position="33"/>
        <end position="42"/>
    </location>
</feature>
<organism evidence="4 5">
    <name type="scientific">Streptomonospora nanhaiensis</name>
    <dbReference type="NCBI Taxonomy" id="1323731"/>
    <lineage>
        <taxon>Bacteria</taxon>
        <taxon>Bacillati</taxon>
        <taxon>Actinomycetota</taxon>
        <taxon>Actinomycetes</taxon>
        <taxon>Streptosporangiales</taxon>
        <taxon>Nocardiopsidaceae</taxon>
        <taxon>Streptomonospora</taxon>
    </lineage>
</organism>
<protein>
    <submittedName>
        <fullName evidence="4">Uncharacterized protein YkwD</fullName>
    </submittedName>
</protein>
<dbReference type="Proteomes" id="UP000575985">
    <property type="component" value="Unassembled WGS sequence"/>
</dbReference>
<dbReference type="RefSeq" id="WP_179768986.1">
    <property type="nucleotide sequence ID" value="NZ_JACCFO010000001.1"/>
</dbReference>
<sequence length="191" mass="19896">MTRGAIDRGAAVLAGLCCAAALGSAPAGADPWPAAPEPPAVPQRPGGAPEAPSAPRPPGGAQGTKDDSRAESLVREVNEAHTGAGCARLREDDRLAAAARKHAADMAERGRLTHTSANGDRGDDRAEAEGYRHWSGELIARGQKTAGETVRDWKNSSSHRRIMLDCGHTEVGAGAYDDSGRVYWTLVLGRG</sequence>
<comment type="caution">
    <text evidence="4">The sequence shown here is derived from an EMBL/GenBank/DDBJ whole genome shotgun (WGS) entry which is preliminary data.</text>
</comment>
<feature type="signal peptide" evidence="2">
    <location>
        <begin position="1"/>
        <end position="29"/>
    </location>
</feature>
<evidence type="ECO:0000313" key="4">
    <source>
        <dbReference type="EMBL" id="NYI97683.1"/>
    </source>
</evidence>
<evidence type="ECO:0000256" key="2">
    <source>
        <dbReference type="SAM" id="SignalP"/>
    </source>
</evidence>
<dbReference type="PANTHER" id="PTHR31157">
    <property type="entry name" value="SCP DOMAIN-CONTAINING PROTEIN"/>
    <property type="match status" value="1"/>
</dbReference>
<keyword evidence="2" id="KW-0732">Signal</keyword>
<dbReference type="Gene3D" id="3.40.33.10">
    <property type="entry name" value="CAP"/>
    <property type="match status" value="1"/>
</dbReference>
<dbReference type="PANTHER" id="PTHR31157:SF1">
    <property type="entry name" value="SCP DOMAIN-CONTAINING PROTEIN"/>
    <property type="match status" value="1"/>
</dbReference>
<name>A0A853BR94_9ACTN</name>
<keyword evidence="5" id="KW-1185">Reference proteome</keyword>
<evidence type="ECO:0000259" key="3">
    <source>
        <dbReference type="Pfam" id="PF00188"/>
    </source>
</evidence>
<dbReference type="InterPro" id="IPR035940">
    <property type="entry name" value="CAP_sf"/>
</dbReference>
<proteinExistence type="predicted"/>
<feature type="region of interest" description="Disordered" evidence="1">
    <location>
        <begin position="97"/>
        <end position="126"/>
    </location>
</feature>
<accession>A0A853BR94</accession>
<dbReference type="InterPro" id="IPR014044">
    <property type="entry name" value="CAP_dom"/>
</dbReference>
<dbReference type="SUPFAM" id="SSF55797">
    <property type="entry name" value="PR-1-like"/>
    <property type="match status" value="1"/>
</dbReference>